<evidence type="ECO:0000313" key="6">
    <source>
        <dbReference type="EMBL" id="KKI49418.1"/>
    </source>
</evidence>
<keyword evidence="2 6" id="KW-0808">Transferase</keyword>
<reference evidence="6 7" key="1">
    <citation type="submission" date="2015-04" db="EMBL/GenBank/DDBJ databases">
        <title>Draft genome sequence of bacteremic isolate Catabacter hongkongensis type strain HKU16T.</title>
        <authorList>
            <person name="Lau S.K."/>
            <person name="Teng J.L."/>
            <person name="Huang Y."/>
            <person name="Curreem S.O."/>
            <person name="Tsui S.K."/>
            <person name="Woo P.C."/>
        </authorList>
    </citation>
    <scope>NUCLEOTIDE SEQUENCE [LARGE SCALE GENOMIC DNA]</scope>
    <source>
        <strain evidence="6 7">HKU16</strain>
    </source>
</reference>
<organism evidence="6 7">
    <name type="scientific">Christensenella hongkongensis</name>
    <dbReference type="NCBI Taxonomy" id="270498"/>
    <lineage>
        <taxon>Bacteria</taxon>
        <taxon>Bacillati</taxon>
        <taxon>Bacillota</taxon>
        <taxon>Clostridia</taxon>
        <taxon>Christensenellales</taxon>
        <taxon>Christensenellaceae</taxon>
        <taxon>Christensenella</taxon>
    </lineage>
</organism>
<keyword evidence="3 6" id="KW-0418">Kinase</keyword>
<comment type="caution">
    <text evidence="6">The sequence shown here is derived from an EMBL/GenBank/DDBJ whole genome shotgun (WGS) entry which is preliminary data.</text>
</comment>
<dbReference type="InterPro" id="IPR018485">
    <property type="entry name" value="FGGY_C"/>
</dbReference>
<evidence type="ECO:0000256" key="3">
    <source>
        <dbReference type="ARBA" id="ARBA00022777"/>
    </source>
</evidence>
<dbReference type="GO" id="GO:0004856">
    <property type="term" value="F:D-xylulokinase activity"/>
    <property type="evidence" value="ECO:0007669"/>
    <property type="project" value="UniProtKB-EC"/>
</dbReference>
<evidence type="ECO:0000256" key="1">
    <source>
        <dbReference type="ARBA" id="ARBA00009156"/>
    </source>
</evidence>
<evidence type="ECO:0000256" key="2">
    <source>
        <dbReference type="ARBA" id="ARBA00022679"/>
    </source>
</evidence>
<dbReference type="OrthoDB" id="9805576at2"/>
<dbReference type="EMBL" id="LAYJ01000133">
    <property type="protein sequence ID" value="KKI49418.1"/>
    <property type="molecule type" value="Genomic_DNA"/>
</dbReference>
<dbReference type="RefSeq" id="WP_046444768.1">
    <property type="nucleotide sequence ID" value="NZ_LAYJ01000133.1"/>
</dbReference>
<evidence type="ECO:0000259" key="5">
    <source>
        <dbReference type="Pfam" id="PF02782"/>
    </source>
</evidence>
<dbReference type="InterPro" id="IPR000577">
    <property type="entry name" value="Carb_kinase_FGGY"/>
</dbReference>
<gene>
    <name evidence="6" type="ORF">CHK_2996</name>
</gene>
<comment type="similarity">
    <text evidence="1">Belongs to the FGGY kinase family.</text>
</comment>
<dbReference type="PIRSF" id="PIRSF000538">
    <property type="entry name" value="GlpK"/>
    <property type="match status" value="1"/>
</dbReference>
<dbReference type="AlphaFoldDB" id="A0A0M2NAZ0"/>
<dbReference type="STRING" id="270498.CHK_2996"/>
<evidence type="ECO:0000313" key="7">
    <source>
        <dbReference type="Proteomes" id="UP000034076"/>
    </source>
</evidence>
<dbReference type="PANTHER" id="PTHR43095">
    <property type="entry name" value="SUGAR KINASE"/>
    <property type="match status" value="1"/>
</dbReference>
<proteinExistence type="inferred from homology"/>
<feature type="domain" description="Carbohydrate kinase FGGY N-terminal" evidence="4">
    <location>
        <begin position="3"/>
        <end position="246"/>
    </location>
</feature>
<dbReference type="Pfam" id="PF00370">
    <property type="entry name" value="FGGY_N"/>
    <property type="match status" value="1"/>
</dbReference>
<dbReference type="InterPro" id="IPR043129">
    <property type="entry name" value="ATPase_NBD"/>
</dbReference>
<sequence length="483" mass="53296">MAWIAIDLGTTGCRSLIFDERLQIVGESYYEYPLITLSDLAIEQDANLWWELTKKTILEALRRSGIPAETIKGIGISTQGISVVPVDQNGNALRNAFSWLDRRAQEEAEKIEADFGAEGIFDLAGKPAAAAYTLPKLMWMKKHERKLYDSTYRFLLPHDYLVMKLTGEFLTDHTMAGGTLLYDIKKQGWSDEILEKEGIDRSKLPNIRWSGEGAGTLRSEVARELGLAESVVVAIGGQDQKCAAFGAGIAGDVITLSLGTAGAIEKIYDYPFVDPARKTPSFSFLSPRMWIAEGVVDTAAGAMRWLKDTLFPDCGYGQMSALAQQALCSPLFFHPHLCGDSSVGSKKNACGNYYNISLHTKRGEFVSALMEGVAFEIKRIVSQMEAQEKPTAEIRIFGGGAKSDVWCHIIADITKKTVRKVSTEEAASAGAAMLAGIAQGSYGRDSAGELIGVSHAFEPEEILMRRYEKKYDDYMELYDRLWE</sequence>
<accession>A0A0M2NAZ0</accession>
<feature type="domain" description="Carbohydrate kinase FGGY C-terminal" evidence="5">
    <location>
        <begin position="275"/>
        <end position="438"/>
    </location>
</feature>
<dbReference type="CDD" id="cd07808">
    <property type="entry name" value="ASKHA_NBD_FGGY_EcXK-like"/>
    <property type="match status" value="1"/>
</dbReference>
<dbReference type="EC" id="2.7.1.17" evidence="6"/>
<name>A0A0M2NAZ0_9FIRM</name>
<keyword evidence="7" id="KW-1185">Reference proteome</keyword>
<evidence type="ECO:0000259" key="4">
    <source>
        <dbReference type="Pfam" id="PF00370"/>
    </source>
</evidence>
<dbReference type="SUPFAM" id="SSF53067">
    <property type="entry name" value="Actin-like ATPase domain"/>
    <property type="match status" value="2"/>
</dbReference>
<dbReference type="Gene3D" id="3.30.420.40">
    <property type="match status" value="2"/>
</dbReference>
<dbReference type="InterPro" id="IPR050406">
    <property type="entry name" value="FGGY_Carb_Kinase"/>
</dbReference>
<protein>
    <submittedName>
        <fullName evidence="6">Xylulose kinase</fullName>
        <ecNumber evidence="6">2.7.1.17</ecNumber>
    </submittedName>
</protein>
<dbReference type="Pfam" id="PF02782">
    <property type="entry name" value="FGGY_C"/>
    <property type="match status" value="1"/>
</dbReference>
<dbReference type="InterPro" id="IPR018484">
    <property type="entry name" value="FGGY_N"/>
</dbReference>
<dbReference type="Proteomes" id="UP000034076">
    <property type="component" value="Unassembled WGS sequence"/>
</dbReference>